<protein>
    <submittedName>
        <fullName evidence="1">Uncharacterized protein</fullName>
    </submittedName>
</protein>
<dbReference type="EMBL" id="GBXM01035595">
    <property type="protein sequence ID" value="JAH72982.1"/>
    <property type="molecule type" value="Transcribed_RNA"/>
</dbReference>
<proteinExistence type="predicted"/>
<organism evidence="1">
    <name type="scientific">Anguilla anguilla</name>
    <name type="common">European freshwater eel</name>
    <name type="synonym">Muraena anguilla</name>
    <dbReference type="NCBI Taxonomy" id="7936"/>
    <lineage>
        <taxon>Eukaryota</taxon>
        <taxon>Metazoa</taxon>
        <taxon>Chordata</taxon>
        <taxon>Craniata</taxon>
        <taxon>Vertebrata</taxon>
        <taxon>Euteleostomi</taxon>
        <taxon>Actinopterygii</taxon>
        <taxon>Neopterygii</taxon>
        <taxon>Teleostei</taxon>
        <taxon>Anguilliformes</taxon>
        <taxon>Anguillidae</taxon>
        <taxon>Anguilla</taxon>
    </lineage>
</organism>
<reference evidence="1" key="2">
    <citation type="journal article" date="2015" name="Fish Shellfish Immunol.">
        <title>Early steps in the European eel (Anguilla anguilla)-Vibrio vulnificus interaction in the gills: Role of the RtxA13 toxin.</title>
        <authorList>
            <person name="Callol A."/>
            <person name="Pajuelo D."/>
            <person name="Ebbesson L."/>
            <person name="Teles M."/>
            <person name="MacKenzie S."/>
            <person name="Amaro C."/>
        </authorList>
    </citation>
    <scope>NUCLEOTIDE SEQUENCE</scope>
</reference>
<sequence length="33" mass="3899">MSKCAGNIKHLVNRTIYGRGYSGYYSEIYRIRE</sequence>
<reference evidence="1" key="1">
    <citation type="submission" date="2014-11" db="EMBL/GenBank/DDBJ databases">
        <authorList>
            <person name="Amaro Gonzalez C."/>
        </authorList>
    </citation>
    <scope>NUCLEOTIDE SEQUENCE</scope>
</reference>
<dbReference type="AlphaFoldDB" id="A0A0E9V4L8"/>
<evidence type="ECO:0000313" key="1">
    <source>
        <dbReference type="EMBL" id="JAH72982.1"/>
    </source>
</evidence>
<accession>A0A0E9V4L8</accession>
<name>A0A0E9V4L8_ANGAN</name>